<sequence>MSETKKKLKAELADLLRYAEHLHNHEAILQGKIPKKEADILNTDTDFKKFQKEFDNISISYNKWYSKTIQIINQLLPDRIIEFKKLYNDEKRTKDITFLNYSISDYLIGLRITRGWEKENAVDAFAAFHAKILQQISILNSCLDIIDSKLSNIEGILQSELFASELDMAKDMLKKKHIRVSGALAGITLEIHLKKVCINHGVVFKKAHPTITDFNEELRKSELIDVPTWRLIQRLGDIRNLSVHSKDREPTADEVEDLIRGCEKLIAELY</sequence>
<dbReference type="Proteomes" id="UP000245999">
    <property type="component" value="Chromosome"/>
</dbReference>
<evidence type="ECO:0000259" key="1">
    <source>
        <dbReference type="Pfam" id="PF05168"/>
    </source>
</evidence>
<dbReference type="EMBL" id="CP029145">
    <property type="protein sequence ID" value="AWM31456.1"/>
    <property type="molecule type" value="Genomic_DNA"/>
</dbReference>
<dbReference type="RefSeq" id="WP_109652034.1">
    <property type="nucleotide sequence ID" value="NZ_CP029145.1"/>
</dbReference>
<accession>A0A2Z3GK01</accession>
<protein>
    <recommendedName>
        <fullName evidence="1">HEPN domain-containing protein</fullName>
    </recommendedName>
</protein>
<organism evidence="2 3">
    <name type="scientific">Hymenobacter nivis</name>
    <dbReference type="NCBI Taxonomy" id="1850093"/>
    <lineage>
        <taxon>Bacteria</taxon>
        <taxon>Pseudomonadati</taxon>
        <taxon>Bacteroidota</taxon>
        <taxon>Cytophagia</taxon>
        <taxon>Cytophagales</taxon>
        <taxon>Hymenobacteraceae</taxon>
        <taxon>Hymenobacter</taxon>
    </lineage>
</organism>
<dbReference type="OrthoDB" id="1435962at2"/>
<dbReference type="Pfam" id="PF05168">
    <property type="entry name" value="HEPN"/>
    <property type="match status" value="1"/>
</dbReference>
<feature type="domain" description="HEPN" evidence="1">
    <location>
        <begin position="165"/>
        <end position="267"/>
    </location>
</feature>
<reference evidence="3" key="1">
    <citation type="submission" date="2018-04" db="EMBL/GenBank/DDBJ databases">
        <title>Complete genome of Antarctic heterotrophic bacterium Hymenobacter nivis.</title>
        <authorList>
            <person name="Terashima M."/>
        </authorList>
    </citation>
    <scope>NUCLEOTIDE SEQUENCE [LARGE SCALE GENOMIC DNA]</scope>
    <source>
        <strain evidence="3">NBRC 111535</strain>
    </source>
</reference>
<dbReference type="KEGG" id="hnv:DDQ68_00820"/>
<name>A0A2Z3GK01_9BACT</name>
<gene>
    <name evidence="2" type="ORF">DDQ68_00820</name>
</gene>
<proteinExistence type="predicted"/>
<dbReference type="InterPro" id="IPR007842">
    <property type="entry name" value="HEPN_dom"/>
</dbReference>
<evidence type="ECO:0000313" key="2">
    <source>
        <dbReference type="EMBL" id="AWM31456.1"/>
    </source>
</evidence>
<keyword evidence="3" id="KW-1185">Reference proteome</keyword>
<dbReference type="AlphaFoldDB" id="A0A2Z3GK01"/>
<evidence type="ECO:0000313" key="3">
    <source>
        <dbReference type="Proteomes" id="UP000245999"/>
    </source>
</evidence>